<feature type="compositionally biased region" description="Low complexity" evidence="1">
    <location>
        <begin position="291"/>
        <end position="300"/>
    </location>
</feature>
<comment type="caution">
    <text evidence="2">The sequence shown here is derived from an EMBL/GenBank/DDBJ whole genome shotgun (WGS) entry which is preliminary data.</text>
</comment>
<feature type="region of interest" description="Disordered" evidence="1">
    <location>
        <begin position="626"/>
        <end position="755"/>
    </location>
</feature>
<sequence>MAHHNSFSSARSSLGSASPSVSTPSAASAAAPMATASFSVFQEGPGQALVFSPPLGTPELQTLVDLFIALDVPVAMKMEMIQRDFQAHTARTSERYKTYFVPSAATAATAATAASAFAPAPFTASPSPVFRHSFDSAFSLPTPATGASGSGGGSGSGSLYLEASPVVRLSPTEADLTLASDNLFSLPVAPFPAQFVGAFHGEQPMDFSQSITATTAAGNDYFAAVADPILFQNPTASPSVLPAWPLPSPTATPRLVPATPNLLASARRSRTAVRSEPTQQQRRRVSGNGGRSSTSSSSMQILTRSGEDVTHVSSRATRTHEERENTRLVRQRGACPDCRRKKTRCNPGHAGFTPERGSRVTPYVAPAQAGRARGEAAAAQAAQAAKAKVAGKKPVTTSDPVILAPQPPSPAPLARLAGDISGGSHDNDFSFGLFADSFDWTGISDHGRLFTAEELELNLGTSLATAALSPAAVVTDTPVLDQTPLNAVPDALASHSESPLRPARPRAPRQTEHAQEADHLAAATHASWPPSSLASVRRTVATSSSSSGPLSSPDSASSSSGLGRVLSSADGPQHSSRVVTTSYVDASVHLNRGEVDSSSSSSSGNSFGFVETADFGDGVGALFSSITDGGAEQGPLRQQTPSTADAAPSLRVGSTSPAHADAQPPRETQDTDSNGLAVGSLEGRRRGPDQLADRHGQQDTSTQQRHRLRAPQQVRTGGVGGVDGSGNERVSDAMRAAPSSSSPSPSSSSSASPMRLQTIDRGVSPVDSALHERVRAPQQPVSSSRTTDGGLGGNAESGGGSQCVSDRSKRRIASSVDVSRAAEQAASSGVLAVYAGWASLVASCLAPTLLSWISVHSTDVLVPDDLRQPDRLDERPALIACQ</sequence>
<feature type="region of interest" description="Disordered" evidence="1">
    <location>
        <begin position="1"/>
        <end position="21"/>
    </location>
</feature>
<feature type="region of interest" description="Disordered" evidence="1">
    <location>
        <begin position="492"/>
        <end position="577"/>
    </location>
</feature>
<evidence type="ECO:0000256" key="1">
    <source>
        <dbReference type="SAM" id="MobiDB-lite"/>
    </source>
</evidence>
<keyword evidence="3" id="KW-1185">Reference proteome</keyword>
<feature type="compositionally biased region" description="Low complexity" evidence="1">
    <location>
        <begin position="534"/>
        <end position="568"/>
    </location>
</feature>
<dbReference type="PANTHER" id="PTHR13491:SF0">
    <property type="entry name" value="ZINC FINGER CCHC DOMAIN-CONTAINING PROTEIN 10"/>
    <property type="match status" value="1"/>
</dbReference>
<evidence type="ECO:0000313" key="3">
    <source>
        <dbReference type="Proteomes" id="UP000076874"/>
    </source>
</evidence>
<name>A0A167W9N5_9HYPO</name>
<feature type="compositionally biased region" description="Basic and acidic residues" evidence="1">
    <location>
        <begin position="318"/>
        <end position="327"/>
    </location>
</feature>
<protein>
    <submittedName>
        <fullName evidence="2">Uncharacterized protein</fullName>
    </submittedName>
</protein>
<reference evidence="2 3" key="1">
    <citation type="journal article" date="2016" name="Genome Biol. Evol.">
        <title>Divergent and convergent evolution of fungal pathogenicity.</title>
        <authorList>
            <person name="Shang Y."/>
            <person name="Xiao G."/>
            <person name="Zheng P."/>
            <person name="Cen K."/>
            <person name="Zhan S."/>
            <person name="Wang C."/>
        </authorList>
    </citation>
    <scope>NUCLEOTIDE SEQUENCE [LARGE SCALE GENOMIC DNA]</scope>
    <source>
        <strain evidence="2 3">RCEF 264</strain>
    </source>
</reference>
<evidence type="ECO:0000313" key="2">
    <source>
        <dbReference type="EMBL" id="OAA63508.1"/>
    </source>
</evidence>
<organism evidence="2 3">
    <name type="scientific">Niveomyces insectorum RCEF 264</name>
    <dbReference type="NCBI Taxonomy" id="1081102"/>
    <lineage>
        <taxon>Eukaryota</taxon>
        <taxon>Fungi</taxon>
        <taxon>Dikarya</taxon>
        <taxon>Ascomycota</taxon>
        <taxon>Pezizomycotina</taxon>
        <taxon>Sordariomycetes</taxon>
        <taxon>Hypocreomycetidae</taxon>
        <taxon>Hypocreales</taxon>
        <taxon>Cordycipitaceae</taxon>
        <taxon>Niveomyces</taxon>
    </lineage>
</organism>
<accession>A0A167W9N5</accession>
<dbReference type="STRING" id="1081102.A0A167W9N5"/>
<feature type="region of interest" description="Disordered" evidence="1">
    <location>
        <begin position="264"/>
        <end position="328"/>
    </location>
</feature>
<feature type="compositionally biased region" description="Gly residues" evidence="1">
    <location>
        <begin position="789"/>
        <end position="801"/>
    </location>
</feature>
<feature type="compositionally biased region" description="Basic and acidic residues" evidence="1">
    <location>
        <begin position="682"/>
        <end position="697"/>
    </location>
</feature>
<dbReference type="InterPro" id="IPR039715">
    <property type="entry name" value="ZCCHC10"/>
</dbReference>
<feature type="region of interest" description="Disordered" evidence="1">
    <location>
        <begin position="772"/>
        <end position="808"/>
    </location>
</feature>
<feature type="compositionally biased region" description="Basic and acidic residues" evidence="1">
    <location>
        <begin position="509"/>
        <end position="519"/>
    </location>
</feature>
<dbReference type="AlphaFoldDB" id="A0A167W9N5"/>
<dbReference type="Proteomes" id="UP000076874">
    <property type="component" value="Unassembled WGS sequence"/>
</dbReference>
<feature type="compositionally biased region" description="Low complexity" evidence="1">
    <location>
        <begin position="736"/>
        <end position="753"/>
    </location>
</feature>
<dbReference type="PANTHER" id="PTHR13491">
    <property type="entry name" value="ZCCHC10 PROTEIN"/>
    <property type="match status" value="1"/>
</dbReference>
<proteinExistence type="predicted"/>
<dbReference type="OrthoDB" id="4850804at2759"/>
<gene>
    <name evidence="2" type="ORF">SPI_03671</name>
</gene>
<dbReference type="EMBL" id="AZHD01000005">
    <property type="protein sequence ID" value="OAA63508.1"/>
    <property type="molecule type" value="Genomic_DNA"/>
</dbReference>